<dbReference type="PANTHER" id="PTHR36172:SF1">
    <property type="entry name" value="RESOLVASE-RELATED"/>
    <property type="match status" value="1"/>
</dbReference>
<gene>
    <name evidence="3" type="ORF">AKJ47_02110</name>
</gene>
<accession>A0A133VAQ9</accession>
<dbReference type="InterPro" id="IPR010095">
    <property type="entry name" value="Cas12f1-like_TNB"/>
</dbReference>
<dbReference type="EMBL" id="LHYA01000022">
    <property type="protein sequence ID" value="KXB03519.1"/>
    <property type="molecule type" value="Genomic_DNA"/>
</dbReference>
<keyword evidence="1" id="KW-0238">DNA-binding</keyword>
<keyword evidence="4" id="KW-1185">Reference proteome</keyword>
<dbReference type="PANTHER" id="PTHR36172">
    <property type="match status" value="1"/>
</dbReference>
<dbReference type="GO" id="GO:0003677">
    <property type="term" value="F:DNA binding"/>
    <property type="evidence" value="ECO:0007669"/>
    <property type="project" value="UniProtKB-KW"/>
</dbReference>
<comment type="caution">
    <text evidence="3">The sequence shown here is derived from an EMBL/GenBank/DDBJ whole genome shotgun (WGS) entry which is preliminary data.</text>
</comment>
<sequence>MNRKLHRFPHYSFRKMLRYKCEERGIKYIEVSEANTSRTCSQCGRLGNRRKGLFKCSNCGLEIDADVNGARNIASRALGKSEIRPLVRVGAPVTVPRTLSHEATSGTSTMEAISC</sequence>
<dbReference type="Pfam" id="PF07282">
    <property type="entry name" value="Cas12f1-like_TNB"/>
    <property type="match status" value="1"/>
</dbReference>
<dbReference type="AlphaFoldDB" id="A0A133VAQ9"/>
<dbReference type="Proteomes" id="UP000070405">
    <property type="component" value="Unassembled WGS sequence"/>
</dbReference>
<dbReference type="NCBIfam" id="TIGR01766">
    <property type="entry name" value="IS200/IS605 family accessory protein TnpB-like domain"/>
    <property type="match status" value="1"/>
</dbReference>
<protein>
    <recommendedName>
        <fullName evidence="2">Cas12f1-like TNB domain-containing protein</fullName>
    </recommendedName>
</protein>
<evidence type="ECO:0000256" key="1">
    <source>
        <dbReference type="ARBA" id="ARBA00023125"/>
    </source>
</evidence>
<reference evidence="3 4" key="1">
    <citation type="journal article" date="2016" name="Sci. Rep.">
        <title>Metabolic traits of an uncultured archaeal lineage -MSBL1- from brine pools of the Red Sea.</title>
        <authorList>
            <person name="Mwirichia R."/>
            <person name="Alam I."/>
            <person name="Rashid M."/>
            <person name="Vinu M."/>
            <person name="Ba-Alawi W."/>
            <person name="Anthony Kamau A."/>
            <person name="Kamanda Ngugi D."/>
            <person name="Goker M."/>
            <person name="Klenk H.P."/>
            <person name="Bajic V."/>
            <person name="Stingl U."/>
        </authorList>
    </citation>
    <scope>NUCLEOTIDE SEQUENCE [LARGE SCALE GENOMIC DNA]</scope>
    <source>
        <strain evidence="3">SCGC-AAA261G05</strain>
    </source>
</reference>
<feature type="domain" description="Cas12f1-like TNB" evidence="2">
    <location>
        <begin position="10"/>
        <end position="73"/>
    </location>
</feature>
<dbReference type="InterPro" id="IPR051491">
    <property type="entry name" value="Recombinase/Transposase-rel"/>
</dbReference>
<evidence type="ECO:0000259" key="2">
    <source>
        <dbReference type="Pfam" id="PF07282"/>
    </source>
</evidence>
<organism evidence="3 4">
    <name type="scientific">candidate division MSBL1 archaeon SCGC-AAA261G05</name>
    <dbReference type="NCBI Taxonomy" id="1698276"/>
    <lineage>
        <taxon>Archaea</taxon>
        <taxon>Methanobacteriati</taxon>
        <taxon>Methanobacteriota</taxon>
        <taxon>candidate division MSBL1</taxon>
    </lineage>
</organism>
<name>A0A133VAQ9_9EURY</name>
<proteinExistence type="predicted"/>
<evidence type="ECO:0000313" key="4">
    <source>
        <dbReference type="Proteomes" id="UP000070405"/>
    </source>
</evidence>
<evidence type="ECO:0000313" key="3">
    <source>
        <dbReference type="EMBL" id="KXB03519.1"/>
    </source>
</evidence>